<protein>
    <submittedName>
        <fullName evidence="7">Rod shape-determining protein RodA</fullName>
    </submittedName>
</protein>
<proteinExistence type="predicted"/>
<comment type="subcellular location">
    <subcellularLocation>
        <location evidence="1">Membrane</location>
        <topology evidence="1">Multi-pass membrane protein</topology>
    </subcellularLocation>
</comment>
<evidence type="ECO:0000313" key="8">
    <source>
        <dbReference type="Proteomes" id="UP000624041"/>
    </source>
</evidence>
<evidence type="ECO:0000313" key="7">
    <source>
        <dbReference type="EMBL" id="GGN57494.1"/>
    </source>
</evidence>
<evidence type="ECO:0000256" key="3">
    <source>
        <dbReference type="ARBA" id="ARBA00022960"/>
    </source>
</evidence>
<dbReference type="GO" id="GO:0032153">
    <property type="term" value="C:cell division site"/>
    <property type="evidence" value="ECO:0007669"/>
    <property type="project" value="TreeGrafter"/>
</dbReference>
<dbReference type="RefSeq" id="WP_188856918.1">
    <property type="nucleotide sequence ID" value="NZ_BMOS01000010.1"/>
</dbReference>
<dbReference type="InterPro" id="IPR001182">
    <property type="entry name" value="FtsW/RodA"/>
</dbReference>
<dbReference type="Pfam" id="PF01098">
    <property type="entry name" value="FTSW_RODA_SPOVE"/>
    <property type="match status" value="1"/>
</dbReference>
<dbReference type="GO" id="GO:0005886">
    <property type="term" value="C:plasma membrane"/>
    <property type="evidence" value="ECO:0007669"/>
    <property type="project" value="TreeGrafter"/>
</dbReference>
<evidence type="ECO:0000256" key="2">
    <source>
        <dbReference type="ARBA" id="ARBA00022692"/>
    </source>
</evidence>
<feature type="transmembrane region" description="Helical" evidence="6">
    <location>
        <begin position="75"/>
        <end position="97"/>
    </location>
</feature>
<evidence type="ECO:0000256" key="1">
    <source>
        <dbReference type="ARBA" id="ARBA00004141"/>
    </source>
</evidence>
<dbReference type="GO" id="GO:0008360">
    <property type="term" value="P:regulation of cell shape"/>
    <property type="evidence" value="ECO:0007669"/>
    <property type="project" value="UniProtKB-KW"/>
</dbReference>
<feature type="transmembrane region" description="Helical" evidence="6">
    <location>
        <begin position="320"/>
        <end position="340"/>
    </location>
</feature>
<keyword evidence="5 6" id="KW-0472">Membrane</keyword>
<feature type="transmembrane region" description="Helical" evidence="6">
    <location>
        <begin position="173"/>
        <end position="191"/>
    </location>
</feature>
<keyword evidence="3" id="KW-0133">Cell shape</keyword>
<evidence type="ECO:0000256" key="5">
    <source>
        <dbReference type="ARBA" id="ARBA00023136"/>
    </source>
</evidence>
<feature type="transmembrane region" description="Helical" evidence="6">
    <location>
        <begin position="198"/>
        <end position="219"/>
    </location>
</feature>
<dbReference type="InterPro" id="IPR018365">
    <property type="entry name" value="Cell_cycle_FtsW-rel_CS"/>
</dbReference>
<reference evidence="7" key="1">
    <citation type="journal article" date="2014" name="Int. J. Syst. Evol. Microbiol.">
        <title>Complete genome sequence of Corynebacterium casei LMG S-19264T (=DSM 44701T), isolated from a smear-ripened cheese.</title>
        <authorList>
            <consortium name="US DOE Joint Genome Institute (JGI-PGF)"/>
            <person name="Walter F."/>
            <person name="Albersmeier A."/>
            <person name="Kalinowski J."/>
            <person name="Ruckert C."/>
        </authorList>
    </citation>
    <scope>NUCLEOTIDE SEQUENCE</scope>
    <source>
        <strain evidence="7">JCM 17251</strain>
    </source>
</reference>
<organism evidence="7 8">
    <name type="scientific">Oceanobacillus indicireducens</name>
    <dbReference type="NCBI Taxonomy" id="1004261"/>
    <lineage>
        <taxon>Bacteria</taxon>
        <taxon>Bacillati</taxon>
        <taxon>Bacillota</taxon>
        <taxon>Bacilli</taxon>
        <taxon>Bacillales</taxon>
        <taxon>Bacillaceae</taxon>
        <taxon>Oceanobacillus</taxon>
    </lineage>
</organism>
<feature type="transmembrane region" description="Helical" evidence="6">
    <location>
        <begin position="149"/>
        <end position="167"/>
    </location>
</feature>
<feature type="transmembrane region" description="Helical" evidence="6">
    <location>
        <begin position="282"/>
        <end position="308"/>
    </location>
</feature>
<reference evidence="7" key="2">
    <citation type="submission" date="2020-09" db="EMBL/GenBank/DDBJ databases">
        <authorList>
            <person name="Sun Q."/>
            <person name="Ohkuma M."/>
        </authorList>
    </citation>
    <scope>NUCLEOTIDE SEQUENCE</scope>
    <source>
        <strain evidence="7">JCM 17251</strain>
    </source>
</reference>
<feature type="transmembrane region" description="Helical" evidence="6">
    <location>
        <begin position="360"/>
        <end position="381"/>
    </location>
</feature>
<sequence>MTKKQSYFVQADLLILIVLFMVTSLIAIYNAAQFEQYAEENFVMKQIVWFSVGLLFAVSVQFLDMEQLYKGAVYIYAAGILALVILYVSPSSIAYSVNGAKSWFNAVIPGVSIQPAEFVKLTTILYLSVVISKHKQKFEESTIKSDTMLLLKMVGVTLLPVGLIMLQPDFGTAMVYLFILGMMIIFAGISWKIILSLVAIVGTFLSGLLIFIVQFPALAKLIAGPSRHYQIDRILTWFDPTQSTESANWHFDRAYMGLGSGQLTGKGLGGAEVYYPEAQTDFIFSIIGETFGFIGGSFVILLYFLLLYKLVTLGLNMYKFVSFASYFCFGFLSLILVHVFQNIGMTIGVMPVTGIPLPLISYGGSSVMATMLGVGLIYRIAVEYTIQNDYLFK</sequence>
<dbReference type="AlphaFoldDB" id="A0A918D1V0"/>
<dbReference type="GO" id="GO:0051301">
    <property type="term" value="P:cell division"/>
    <property type="evidence" value="ECO:0007669"/>
    <property type="project" value="InterPro"/>
</dbReference>
<dbReference type="PANTHER" id="PTHR30474">
    <property type="entry name" value="CELL CYCLE PROTEIN"/>
    <property type="match status" value="1"/>
</dbReference>
<dbReference type="PROSITE" id="PS00428">
    <property type="entry name" value="FTSW_RODA_SPOVE"/>
    <property type="match status" value="1"/>
</dbReference>
<dbReference type="EMBL" id="BMOS01000010">
    <property type="protein sequence ID" value="GGN57494.1"/>
    <property type="molecule type" value="Genomic_DNA"/>
</dbReference>
<keyword evidence="2 6" id="KW-0812">Transmembrane</keyword>
<dbReference type="PANTHER" id="PTHR30474:SF1">
    <property type="entry name" value="PEPTIDOGLYCAN GLYCOSYLTRANSFERASE MRDB"/>
    <property type="match status" value="1"/>
</dbReference>
<keyword evidence="4 6" id="KW-1133">Transmembrane helix</keyword>
<feature type="transmembrane region" description="Helical" evidence="6">
    <location>
        <begin position="43"/>
        <end position="63"/>
    </location>
</feature>
<feature type="transmembrane region" description="Helical" evidence="6">
    <location>
        <begin position="103"/>
        <end position="128"/>
    </location>
</feature>
<dbReference type="Proteomes" id="UP000624041">
    <property type="component" value="Unassembled WGS sequence"/>
</dbReference>
<gene>
    <name evidence="7" type="primary">rodA</name>
    <name evidence="7" type="ORF">GCM10007971_18490</name>
</gene>
<comment type="caution">
    <text evidence="7">The sequence shown here is derived from an EMBL/GenBank/DDBJ whole genome shotgun (WGS) entry which is preliminary data.</text>
</comment>
<feature type="transmembrane region" description="Helical" evidence="6">
    <location>
        <begin position="12"/>
        <end position="31"/>
    </location>
</feature>
<accession>A0A918D1V0</accession>
<keyword evidence="8" id="KW-1185">Reference proteome</keyword>
<name>A0A918D1V0_9BACI</name>
<evidence type="ECO:0000256" key="6">
    <source>
        <dbReference type="SAM" id="Phobius"/>
    </source>
</evidence>
<evidence type="ECO:0000256" key="4">
    <source>
        <dbReference type="ARBA" id="ARBA00022989"/>
    </source>
</evidence>
<dbReference type="GO" id="GO:0015648">
    <property type="term" value="F:lipid-linked peptidoglycan transporter activity"/>
    <property type="evidence" value="ECO:0007669"/>
    <property type="project" value="TreeGrafter"/>
</dbReference>